<protein>
    <submittedName>
        <fullName evidence="1">Uncharacterized protein</fullName>
    </submittedName>
</protein>
<dbReference type="STRING" id="446470.Snas_0925"/>
<dbReference type="Proteomes" id="UP000000844">
    <property type="component" value="Chromosome"/>
</dbReference>
<dbReference type="RefSeq" id="WP_013016207.1">
    <property type="nucleotide sequence ID" value="NC_013947.1"/>
</dbReference>
<dbReference type="HOGENOM" id="CLU_1353937_0_0_11"/>
<evidence type="ECO:0000313" key="2">
    <source>
        <dbReference type="Proteomes" id="UP000000844"/>
    </source>
</evidence>
<keyword evidence="2" id="KW-1185">Reference proteome</keyword>
<sequence length="207" mass="22971">MTDPSPPPNFATTAQHLAARYADWAAANEFQYAYTRTTPHPAATSQRGSPDVRLVLHRVHLFDGAHRGLAVSMSQLNEIDSFDTALVNALSHELTLRLPGPRPTLQIGHEGPLSPLWRVLGMGDKTYGHDGFDRKFRVSTDDTRFARDFLTPATMAWLLEHPIADVGTFHVKDRALRLSIPGPLGPVSGLPPKLEFLYELHHRMPVA</sequence>
<gene>
    <name evidence="1" type="ordered locus">Snas_0925</name>
</gene>
<proteinExistence type="predicted"/>
<dbReference type="EMBL" id="CP001778">
    <property type="protein sequence ID" value="ADD40636.1"/>
    <property type="molecule type" value="Genomic_DNA"/>
</dbReference>
<dbReference type="AlphaFoldDB" id="D3Q927"/>
<name>D3Q927_STANL</name>
<dbReference type="OrthoDB" id="3812641at2"/>
<dbReference type="KEGG" id="sna:Snas_0925"/>
<accession>D3Q927</accession>
<reference evidence="1 2" key="1">
    <citation type="journal article" date="2009" name="Stand. Genomic Sci.">
        <title>Complete genome sequence of Stackebrandtia nassauensis type strain (LLR-40K-21).</title>
        <authorList>
            <person name="Munk C."/>
            <person name="Lapidus A."/>
            <person name="Copeland A."/>
            <person name="Jando M."/>
            <person name="Mayilraj S."/>
            <person name="Glavina Del Rio T."/>
            <person name="Nolan M."/>
            <person name="Chen F."/>
            <person name="Lucas S."/>
            <person name="Tice H."/>
            <person name="Cheng J.F."/>
            <person name="Han C."/>
            <person name="Detter J.C."/>
            <person name="Bruce D."/>
            <person name="Goodwin L."/>
            <person name="Chain P."/>
            <person name="Pitluck S."/>
            <person name="Goker M."/>
            <person name="Ovchinikova G."/>
            <person name="Pati A."/>
            <person name="Ivanova N."/>
            <person name="Mavromatis K."/>
            <person name="Chen A."/>
            <person name="Palaniappan K."/>
            <person name="Land M."/>
            <person name="Hauser L."/>
            <person name="Chang Y.J."/>
            <person name="Jeffries C.D."/>
            <person name="Bristow J."/>
            <person name="Eisen J.A."/>
            <person name="Markowitz V."/>
            <person name="Hugenholtz P."/>
            <person name="Kyrpides N.C."/>
            <person name="Klenk H.P."/>
        </authorList>
    </citation>
    <scope>NUCLEOTIDE SEQUENCE [LARGE SCALE GENOMIC DNA]</scope>
    <source>
        <strain evidence="2">DSM 44728 / CIP 108903 / NRRL B-16338 / NBRC 102104 / LLR-40K-21</strain>
    </source>
</reference>
<evidence type="ECO:0000313" key="1">
    <source>
        <dbReference type="EMBL" id="ADD40636.1"/>
    </source>
</evidence>
<organism evidence="1 2">
    <name type="scientific">Stackebrandtia nassauensis (strain DSM 44728 / CIP 108903 / NRRL B-16338 / NBRC 102104 / LLR-40K-21)</name>
    <dbReference type="NCBI Taxonomy" id="446470"/>
    <lineage>
        <taxon>Bacteria</taxon>
        <taxon>Bacillati</taxon>
        <taxon>Actinomycetota</taxon>
        <taxon>Actinomycetes</taxon>
        <taxon>Glycomycetales</taxon>
        <taxon>Glycomycetaceae</taxon>
        <taxon>Stackebrandtia</taxon>
    </lineage>
</organism>